<comment type="caution">
    <text evidence="2">The sequence shown here is derived from an EMBL/GenBank/DDBJ whole genome shotgun (WGS) entry which is preliminary data.</text>
</comment>
<dbReference type="EMBL" id="ACRN01000002">
    <property type="protein sequence ID" value="EHM89142.1"/>
    <property type="molecule type" value="Genomic_DNA"/>
</dbReference>
<dbReference type="HOGENOM" id="CLU_1145308_0_0_11"/>
<evidence type="ECO:0000313" key="3">
    <source>
        <dbReference type="Proteomes" id="UP000003822"/>
    </source>
</evidence>
<dbReference type="Proteomes" id="UP000003822">
    <property type="component" value="Unassembled WGS sequence"/>
</dbReference>
<gene>
    <name evidence="2" type="ORF">HMPREF0045_00555</name>
</gene>
<dbReference type="AlphaFoldDB" id="G9PEG2"/>
<reference evidence="2 3" key="1">
    <citation type="submission" date="2011-10" db="EMBL/GenBank/DDBJ databases">
        <title>The Genome Sequence of Actinomyces graevenitzii C83.</title>
        <authorList>
            <consortium name="The Broad Institute Genome Sequencing Platform"/>
            <consortium name="The Broad Institute Genome Sequencing Center for Infectious Disease"/>
            <person name="Earl A."/>
            <person name="Ward D."/>
            <person name="Feldgarden M."/>
            <person name="Gevers D."/>
            <person name="Sibley C.D."/>
            <person name="Field T.R."/>
            <person name="Grinwis M."/>
            <person name="Eshaghurshan C.S."/>
            <person name="Surette M.G."/>
            <person name="Young S.K."/>
            <person name="Zeng Q."/>
            <person name="Gargeya S."/>
            <person name="Fitzgerald M."/>
            <person name="Haas B."/>
            <person name="Abouelleil A."/>
            <person name="Alvarado L."/>
            <person name="Arachchi H.M."/>
            <person name="Berlin A."/>
            <person name="Brown A."/>
            <person name="Chapman S.B."/>
            <person name="Chen Z."/>
            <person name="Dunbar C."/>
            <person name="Freedman E."/>
            <person name="Gearin G."/>
            <person name="Goldberg J."/>
            <person name="Griggs A."/>
            <person name="Gujja S."/>
            <person name="Heiman D."/>
            <person name="Howarth C."/>
            <person name="Larson L."/>
            <person name="Lui A."/>
            <person name="MacDonald P.J.P."/>
            <person name="Montmayeur A."/>
            <person name="Murphy C."/>
            <person name="Neiman D."/>
            <person name="Pearson M."/>
            <person name="Priest M."/>
            <person name="Roberts A."/>
            <person name="Saif S."/>
            <person name="Shea T."/>
            <person name="Shenoy N."/>
            <person name="Sisk P."/>
            <person name="Stolte C."/>
            <person name="Sykes S."/>
            <person name="Wortman J."/>
            <person name="Nusbaum C."/>
            <person name="Birren B."/>
        </authorList>
    </citation>
    <scope>NUCLEOTIDE SEQUENCE [LARGE SCALE GENOMIC DNA]</scope>
    <source>
        <strain evidence="2 3">C83</strain>
    </source>
</reference>
<organism evidence="2 3">
    <name type="scientific">Actinomyces graevenitzii C83</name>
    <dbReference type="NCBI Taxonomy" id="435830"/>
    <lineage>
        <taxon>Bacteria</taxon>
        <taxon>Bacillati</taxon>
        <taxon>Actinomycetota</taxon>
        <taxon>Actinomycetes</taxon>
        <taxon>Actinomycetales</taxon>
        <taxon>Actinomycetaceae</taxon>
        <taxon>Actinomyces</taxon>
    </lineage>
</organism>
<protein>
    <submittedName>
        <fullName evidence="2">Uncharacterized protein</fullName>
    </submittedName>
</protein>
<keyword evidence="3" id="KW-1185">Reference proteome</keyword>
<proteinExistence type="predicted"/>
<evidence type="ECO:0000256" key="1">
    <source>
        <dbReference type="SAM" id="MobiDB-lite"/>
    </source>
</evidence>
<feature type="region of interest" description="Disordered" evidence="1">
    <location>
        <begin position="144"/>
        <end position="201"/>
    </location>
</feature>
<sequence length="242" mass="26174">MTRAALSALDVPDADAPIIDELARASDPNPIASVLADAALFDLDRYATGRGLRYSRVGTALMLAAPSEQRLAGAIDAVAASSKTRLVTVDARAIPYIRSGFFCAPHTCRLTSRQKERLREAFVADEAHISVDVAYLHWASARGLPPSRTRPRPTPGRLSHPAPTSLSHPRNRSPRGGPYASGRTPSWPTWIPAEPATAPRKPSTDIIELGRRIARGYRNPTSYQLRMLLIAGGLDASTHTQL</sequence>
<name>G9PEG2_9ACTO</name>
<accession>G9PEG2</accession>
<evidence type="ECO:0000313" key="2">
    <source>
        <dbReference type="EMBL" id="EHM89142.1"/>
    </source>
</evidence>
<dbReference type="eggNOG" id="COG3464">
    <property type="taxonomic scope" value="Bacteria"/>
</dbReference>
<dbReference type="STRING" id="435830.HMPREF0045_00555"/>